<dbReference type="InterPro" id="IPR013149">
    <property type="entry name" value="ADH-like_C"/>
</dbReference>
<keyword evidence="2 5" id="KW-0479">Metal-binding</keyword>
<dbReference type="SUPFAM" id="SSF50129">
    <property type="entry name" value="GroES-like"/>
    <property type="match status" value="1"/>
</dbReference>
<sequence length="349" mass="36507">MMHALRMAGPRQLVVDHAAPSPTPGPQDAVVRVWYSSLCGTDLHALRDELPGFRWGGISGHEAVGEVVAVGAEVKRRHPGDVVVVSDVVACGQCRACERGYHYQCDRVGLFGYGTVVGDIAYDGTHAEFMRVPFADTVLVPLPEGIDPRVGLLAADALSTAYQAVKAAGVVEGHSCAVVGAGPVGLLSASVARALGAARVVVIDPILRRREVAAREVADVAWHPDEAADNGEVFDACIEAVGSNAALLQCCLLVGPHSVVSVVGSNPSEASPVPATRLFAQEATLRWVVGNPILAAGRALRLMAQTATAPTFVFDSSCELVRTPQLLPAFDAGELVKILIHNAPDGGRQ</sequence>
<gene>
    <name evidence="8" type="primary">adh</name>
    <name evidence="8" type="ORF">NCTC10951_00717</name>
</gene>
<dbReference type="Gene3D" id="3.90.180.10">
    <property type="entry name" value="Medium-chain alcohol dehydrogenases, catalytic domain"/>
    <property type="match status" value="1"/>
</dbReference>
<dbReference type="InterPro" id="IPR013154">
    <property type="entry name" value="ADH-like_N"/>
</dbReference>
<feature type="domain" description="Alcohol dehydrogenase-like C-terminal" evidence="6">
    <location>
        <begin position="183"/>
        <end position="289"/>
    </location>
</feature>
<evidence type="ECO:0000259" key="7">
    <source>
        <dbReference type="Pfam" id="PF08240"/>
    </source>
</evidence>
<keyword evidence="3 5" id="KW-0862">Zinc</keyword>
<dbReference type="InterPro" id="IPR002328">
    <property type="entry name" value="ADH_Zn_CS"/>
</dbReference>
<evidence type="ECO:0000256" key="5">
    <source>
        <dbReference type="RuleBase" id="RU361277"/>
    </source>
</evidence>
<evidence type="ECO:0000313" key="8">
    <source>
        <dbReference type="EMBL" id="VEI14841.1"/>
    </source>
</evidence>
<dbReference type="Proteomes" id="UP000268658">
    <property type="component" value="Chromosome"/>
</dbReference>
<reference evidence="8 9" key="1">
    <citation type="submission" date="2018-12" db="EMBL/GenBank/DDBJ databases">
        <authorList>
            <consortium name="Pathogen Informatics"/>
        </authorList>
    </citation>
    <scope>NUCLEOTIDE SEQUENCE [LARGE SCALE GENOMIC DNA]</scope>
    <source>
        <strain evidence="8 9">NCTC10951</strain>
    </source>
</reference>
<keyword evidence="4 8" id="KW-0560">Oxidoreductase</keyword>
<dbReference type="PANTHER" id="PTHR42813">
    <property type="entry name" value="ZINC-TYPE ALCOHOL DEHYDROGENASE-LIKE"/>
    <property type="match status" value="1"/>
</dbReference>
<dbReference type="EC" id="1.1.1.2" evidence="8"/>
<dbReference type="Gene3D" id="3.40.50.720">
    <property type="entry name" value="NAD(P)-binding Rossmann-like Domain"/>
    <property type="match status" value="1"/>
</dbReference>
<dbReference type="SUPFAM" id="SSF51735">
    <property type="entry name" value="NAD(P)-binding Rossmann-fold domains"/>
    <property type="match status" value="1"/>
</dbReference>
<dbReference type="GO" id="GO:0008270">
    <property type="term" value="F:zinc ion binding"/>
    <property type="evidence" value="ECO:0007669"/>
    <property type="project" value="InterPro"/>
</dbReference>
<dbReference type="EMBL" id="LR134477">
    <property type="protein sequence ID" value="VEI14841.1"/>
    <property type="molecule type" value="Genomic_DNA"/>
</dbReference>
<organism evidence="8 9">
    <name type="scientific">Actinomyces viscosus</name>
    <dbReference type="NCBI Taxonomy" id="1656"/>
    <lineage>
        <taxon>Bacteria</taxon>
        <taxon>Bacillati</taxon>
        <taxon>Actinomycetota</taxon>
        <taxon>Actinomycetes</taxon>
        <taxon>Actinomycetales</taxon>
        <taxon>Actinomycetaceae</taxon>
        <taxon>Actinomyces</taxon>
    </lineage>
</organism>
<comment type="cofactor">
    <cofactor evidence="1 5">
        <name>Zn(2+)</name>
        <dbReference type="ChEBI" id="CHEBI:29105"/>
    </cofactor>
</comment>
<dbReference type="PROSITE" id="PS00059">
    <property type="entry name" value="ADH_ZINC"/>
    <property type="match status" value="1"/>
</dbReference>
<dbReference type="KEGG" id="avc:NCTC10951_00717"/>
<dbReference type="GO" id="GO:0008106">
    <property type="term" value="F:alcohol dehydrogenase (NADP+) activity"/>
    <property type="evidence" value="ECO:0007669"/>
    <property type="project" value="UniProtKB-EC"/>
</dbReference>
<dbReference type="PANTHER" id="PTHR42813:SF2">
    <property type="entry name" value="DEHYDROGENASE, ZINC-CONTAINING, PUTATIVE (AFU_ORTHOLOGUE AFUA_2G02810)-RELATED"/>
    <property type="match status" value="1"/>
</dbReference>
<evidence type="ECO:0000256" key="1">
    <source>
        <dbReference type="ARBA" id="ARBA00001947"/>
    </source>
</evidence>
<evidence type="ECO:0000256" key="4">
    <source>
        <dbReference type="ARBA" id="ARBA00023002"/>
    </source>
</evidence>
<evidence type="ECO:0000256" key="2">
    <source>
        <dbReference type="ARBA" id="ARBA00022723"/>
    </source>
</evidence>
<dbReference type="Pfam" id="PF08240">
    <property type="entry name" value="ADH_N"/>
    <property type="match status" value="1"/>
</dbReference>
<evidence type="ECO:0000313" key="9">
    <source>
        <dbReference type="Proteomes" id="UP000268658"/>
    </source>
</evidence>
<dbReference type="AlphaFoldDB" id="A0A448PIP9"/>
<dbReference type="RefSeq" id="WP_126413449.1">
    <property type="nucleotide sequence ID" value="NZ_JASPER010000044.1"/>
</dbReference>
<feature type="domain" description="Alcohol dehydrogenase-like N-terminal" evidence="7">
    <location>
        <begin position="25"/>
        <end position="141"/>
    </location>
</feature>
<proteinExistence type="inferred from homology"/>
<accession>A0A448PIP9</accession>
<evidence type="ECO:0000259" key="6">
    <source>
        <dbReference type="Pfam" id="PF00107"/>
    </source>
</evidence>
<comment type="similarity">
    <text evidence="5">Belongs to the zinc-containing alcohol dehydrogenase family.</text>
</comment>
<dbReference type="InterPro" id="IPR011032">
    <property type="entry name" value="GroES-like_sf"/>
</dbReference>
<protein>
    <submittedName>
        <fullName evidence="8">NADP-dependent alcohol dehydrogenase</fullName>
        <ecNumber evidence="8">1.1.1.2</ecNumber>
    </submittedName>
</protein>
<dbReference type="Pfam" id="PF00107">
    <property type="entry name" value="ADH_zinc_N"/>
    <property type="match status" value="1"/>
</dbReference>
<name>A0A448PIP9_ACTVI</name>
<evidence type="ECO:0000256" key="3">
    <source>
        <dbReference type="ARBA" id="ARBA00022833"/>
    </source>
</evidence>
<dbReference type="OrthoDB" id="241504at2"/>
<dbReference type="InterPro" id="IPR036291">
    <property type="entry name" value="NAD(P)-bd_dom_sf"/>
</dbReference>